<gene>
    <name evidence="1" type="ORF">F383_33376</name>
</gene>
<proteinExistence type="predicted"/>
<dbReference type="EMBL" id="JRRC01467750">
    <property type="protein sequence ID" value="KHG07113.1"/>
    <property type="molecule type" value="Genomic_DNA"/>
</dbReference>
<reference evidence="2" key="1">
    <citation type="submission" date="2014-09" db="EMBL/GenBank/DDBJ databases">
        <authorList>
            <person name="Mudge J."/>
            <person name="Ramaraj T."/>
            <person name="Lindquist I.E."/>
            <person name="Bharti A.K."/>
            <person name="Sundararajan A."/>
            <person name="Cameron C.T."/>
            <person name="Woodward J.E."/>
            <person name="May G.D."/>
            <person name="Brubaker C."/>
            <person name="Broadhvest J."/>
            <person name="Wilkins T.A."/>
        </authorList>
    </citation>
    <scope>NUCLEOTIDE SEQUENCE</scope>
    <source>
        <strain evidence="2">cv. AKA8401</strain>
    </source>
</reference>
<comment type="caution">
    <text evidence="1">The sequence shown here is derived from an EMBL/GenBank/DDBJ whole genome shotgun (WGS) entry which is preliminary data.</text>
</comment>
<sequence>MNLGNSLGYNVTYH</sequence>
<name>A0A0B0MYB6_GOSAR</name>
<organism evidence="1 2">
    <name type="scientific">Gossypium arboreum</name>
    <name type="common">Tree cotton</name>
    <name type="synonym">Gossypium nanking</name>
    <dbReference type="NCBI Taxonomy" id="29729"/>
    <lineage>
        <taxon>Eukaryota</taxon>
        <taxon>Viridiplantae</taxon>
        <taxon>Streptophyta</taxon>
        <taxon>Embryophyta</taxon>
        <taxon>Tracheophyta</taxon>
        <taxon>Spermatophyta</taxon>
        <taxon>Magnoliopsida</taxon>
        <taxon>eudicotyledons</taxon>
        <taxon>Gunneridae</taxon>
        <taxon>Pentapetalae</taxon>
        <taxon>rosids</taxon>
        <taxon>malvids</taxon>
        <taxon>Malvales</taxon>
        <taxon>Malvaceae</taxon>
        <taxon>Malvoideae</taxon>
        <taxon>Gossypium</taxon>
    </lineage>
</organism>
<evidence type="ECO:0000313" key="1">
    <source>
        <dbReference type="EMBL" id="KHG07113.1"/>
    </source>
</evidence>
<keyword evidence="2" id="KW-1185">Reference proteome</keyword>
<dbReference type="Proteomes" id="UP000032142">
    <property type="component" value="Unassembled WGS sequence"/>
</dbReference>
<protein>
    <submittedName>
        <fullName evidence="1">Uncharacterized protein</fullName>
    </submittedName>
</protein>
<evidence type="ECO:0000313" key="2">
    <source>
        <dbReference type="Proteomes" id="UP000032142"/>
    </source>
</evidence>
<accession>A0A0B0MYB6</accession>